<evidence type="ECO:0000259" key="2">
    <source>
        <dbReference type="Pfam" id="PF20243"/>
    </source>
</evidence>
<dbReference type="InterPro" id="IPR046863">
    <property type="entry name" value="MbnP-like_dom"/>
</dbReference>
<accession>A0A3P3W5N1</accession>
<dbReference type="RefSeq" id="WP_125013028.1">
    <property type="nucleotide sequence ID" value="NZ_RQVR01000011.1"/>
</dbReference>
<dbReference type="AlphaFoldDB" id="A0A3P3W5N1"/>
<dbReference type="EMBL" id="RQVR01000011">
    <property type="protein sequence ID" value="RRJ90445.1"/>
    <property type="molecule type" value="Genomic_DNA"/>
</dbReference>
<sequence length="271" mass="29846">MIFSIKNKVATLALLTFLTSCSSDDDSQMASGNGEMELYFDNSVNGDNLILGASTYTNSNNETLKINRFNYIVSNFVLIKEDGTEVVYDKESSYFIISEEAQLNTINLENIPAGKYTKIRFGLGVDQQRYLQGETAQQSFWDLADANNMTWTWSTGYRFINFEGTFTAPTLTGEKTFQVHQGSNTATDNYREITVTLPNTARVRTNESPSVHFIADANKILDGNSKIKLSEAMNLAGTSASVMGGEKLMTIAGNTTSMFVVDHVHAGGAEH</sequence>
<reference evidence="3 4" key="1">
    <citation type="submission" date="2018-11" db="EMBL/GenBank/DDBJ databases">
        <title>Flavobacterium sp. nov., YIM 102600 draft genome.</title>
        <authorList>
            <person name="Li G."/>
            <person name="Jiang Y."/>
        </authorList>
    </citation>
    <scope>NUCLEOTIDE SEQUENCE [LARGE SCALE GENOMIC DNA]</scope>
    <source>
        <strain evidence="3 4">YIM 102600</strain>
    </source>
</reference>
<comment type="caution">
    <text evidence="3">The sequence shown here is derived from an EMBL/GenBank/DDBJ whole genome shotgun (WGS) entry which is preliminary data.</text>
</comment>
<dbReference type="Pfam" id="PF20243">
    <property type="entry name" value="MbnP"/>
    <property type="match status" value="1"/>
</dbReference>
<feature type="chain" id="PRO_5018315527" description="Copper-binding protein MbnP-like domain-containing protein" evidence="1">
    <location>
        <begin position="23"/>
        <end position="271"/>
    </location>
</feature>
<proteinExistence type="predicted"/>
<keyword evidence="4" id="KW-1185">Reference proteome</keyword>
<dbReference type="OrthoDB" id="1422031at2"/>
<evidence type="ECO:0000256" key="1">
    <source>
        <dbReference type="SAM" id="SignalP"/>
    </source>
</evidence>
<dbReference type="PROSITE" id="PS51257">
    <property type="entry name" value="PROKAR_LIPOPROTEIN"/>
    <property type="match status" value="1"/>
</dbReference>
<gene>
    <name evidence="3" type="ORF">EG849_10425</name>
</gene>
<feature type="signal peptide" evidence="1">
    <location>
        <begin position="1"/>
        <end position="22"/>
    </location>
</feature>
<keyword evidence="1" id="KW-0732">Signal</keyword>
<feature type="domain" description="Copper-binding protein MbnP-like" evidence="2">
    <location>
        <begin position="34"/>
        <end position="232"/>
    </location>
</feature>
<protein>
    <recommendedName>
        <fullName evidence="2">Copper-binding protein MbnP-like domain-containing protein</fullName>
    </recommendedName>
</protein>
<name>A0A3P3W5N1_9FLAO</name>
<evidence type="ECO:0000313" key="4">
    <source>
        <dbReference type="Proteomes" id="UP000271937"/>
    </source>
</evidence>
<organism evidence="3 4">
    <name type="scientific">Flavobacterium macacae</name>
    <dbReference type="NCBI Taxonomy" id="2488993"/>
    <lineage>
        <taxon>Bacteria</taxon>
        <taxon>Pseudomonadati</taxon>
        <taxon>Bacteroidota</taxon>
        <taxon>Flavobacteriia</taxon>
        <taxon>Flavobacteriales</taxon>
        <taxon>Flavobacteriaceae</taxon>
        <taxon>Flavobacterium</taxon>
    </lineage>
</organism>
<evidence type="ECO:0000313" key="3">
    <source>
        <dbReference type="EMBL" id="RRJ90445.1"/>
    </source>
</evidence>
<dbReference type="Proteomes" id="UP000271937">
    <property type="component" value="Unassembled WGS sequence"/>
</dbReference>